<evidence type="ECO:0000313" key="1">
    <source>
        <dbReference type="EMBL" id="MFB2936784.1"/>
    </source>
</evidence>
<gene>
    <name evidence="1" type="ORF">ACE1B6_16150</name>
</gene>
<dbReference type="Proteomes" id="UP001576776">
    <property type="component" value="Unassembled WGS sequence"/>
</dbReference>
<keyword evidence="2" id="KW-1185">Reference proteome</keyword>
<evidence type="ECO:0000313" key="2">
    <source>
        <dbReference type="Proteomes" id="UP001576776"/>
    </source>
</evidence>
<organism evidence="1 2">
    <name type="scientific">Floridaenema fluviatile BLCC-F154</name>
    <dbReference type="NCBI Taxonomy" id="3153640"/>
    <lineage>
        <taxon>Bacteria</taxon>
        <taxon>Bacillati</taxon>
        <taxon>Cyanobacteriota</taxon>
        <taxon>Cyanophyceae</taxon>
        <taxon>Oscillatoriophycideae</taxon>
        <taxon>Aerosakkonematales</taxon>
        <taxon>Aerosakkonemataceae</taxon>
        <taxon>Floridanema</taxon>
        <taxon>Floridanema fluviatile</taxon>
    </lineage>
</organism>
<name>A0ABV4YD77_9CYAN</name>
<dbReference type="EMBL" id="JBHFNS010000062">
    <property type="protein sequence ID" value="MFB2936784.1"/>
    <property type="molecule type" value="Genomic_DNA"/>
</dbReference>
<dbReference type="RefSeq" id="WP_413258279.1">
    <property type="nucleotide sequence ID" value="NZ_JBHFNS010000062.1"/>
</dbReference>
<sequence>MALIDQIEEFQATMDKVMELVEETKASAGKIPDTSISESPALMKAIFDMCADGIKALNDAIGQAEDIQQTLGR</sequence>
<protein>
    <submittedName>
        <fullName evidence="1">Uncharacterized protein</fullName>
    </submittedName>
</protein>
<proteinExistence type="predicted"/>
<reference evidence="1 2" key="1">
    <citation type="submission" date="2024-09" db="EMBL/GenBank/DDBJ databases">
        <title>Floridaenema gen nov. (Aerosakkonemataceae, Aerosakkonematales ord. nov., Cyanobacteria) from benthic tropical and subtropical fresh waters, with the description of four new species.</title>
        <authorList>
            <person name="Moretto J.A."/>
            <person name="Berthold D.E."/>
            <person name="Lefler F.W."/>
            <person name="Huang I.-S."/>
            <person name="Laughinghouse H. IV."/>
        </authorList>
    </citation>
    <scope>NUCLEOTIDE SEQUENCE [LARGE SCALE GENOMIC DNA]</scope>
    <source>
        <strain evidence="1 2">BLCC-F154</strain>
    </source>
</reference>
<comment type="caution">
    <text evidence="1">The sequence shown here is derived from an EMBL/GenBank/DDBJ whole genome shotgun (WGS) entry which is preliminary data.</text>
</comment>
<accession>A0ABV4YD77</accession>